<evidence type="ECO:0000313" key="12">
    <source>
        <dbReference type="Proteomes" id="UP000494111"/>
    </source>
</evidence>
<evidence type="ECO:0000256" key="3">
    <source>
        <dbReference type="ARBA" id="ARBA00022670"/>
    </source>
</evidence>
<comment type="similarity">
    <text evidence="1">Belongs to the peptidase S66 family.</text>
</comment>
<dbReference type="EC" id="3.4.16.-" evidence="11"/>
<feature type="domain" description="LD-carboxypeptidase N-terminal" evidence="9">
    <location>
        <begin position="83"/>
        <end position="202"/>
    </location>
</feature>
<dbReference type="GO" id="GO:0004180">
    <property type="term" value="F:carboxypeptidase activity"/>
    <property type="evidence" value="ECO:0007669"/>
    <property type="project" value="UniProtKB-KW"/>
</dbReference>
<evidence type="ECO:0000256" key="4">
    <source>
        <dbReference type="ARBA" id="ARBA00022801"/>
    </source>
</evidence>
<dbReference type="Gene3D" id="3.50.30.60">
    <property type="entry name" value="LD-carboxypeptidase A C-terminal domain-like"/>
    <property type="match status" value="1"/>
</dbReference>
<name>A0A6S7A0M5_9BURK</name>
<protein>
    <submittedName>
        <fullName evidence="11">Putative murein peptide carboxypeptidase</fullName>
        <ecNumber evidence="11">3.4.16.-</ecNumber>
    </submittedName>
</protein>
<feature type="region of interest" description="Disordered" evidence="7">
    <location>
        <begin position="37"/>
        <end position="72"/>
    </location>
</feature>
<evidence type="ECO:0000259" key="9">
    <source>
        <dbReference type="Pfam" id="PF02016"/>
    </source>
</evidence>
<dbReference type="PIRSF" id="PIRSF028757">
    <property type="entry name" value="LD-carboxypeptidase"/>
    <property type="match status" value="1"/>
</dbReference>
<dbReference type="PANTHER" id="PTHR30237">
    <property type="entry name" value="MURAMOYLTETRAPEPTIDE CARBOXYPEPTIDASE"/>
    <property type="match status" value="1"/>
</dbReference>
<organism evidence="11 12">
    <name type="scientific">Achromobacter deleyi</name>
    <dbReference type="NCBI Taxonomy" id="1353891"/>
    <lineage>
        <taxon>Bacteria</taxon>
        <taxon>Pseudomonadati</taxon>
        <taxon>Pseudomonadota</taxon>
        <taxon>Betaproteobacteria</taxon>
        <taxon>Burkholderiales</taxon>
        <taxon>Alcaligenaceae</taxon>
        <taxon>Achromobacter</taxon>
    </lineage>
</organism>
<dbReference type="InterPro" id="IPR003507">
    <property type="entry name" value="S66_fam"/>
</dbReference>
<keyword evidence="2 11" id="KW-0121">Carboxypeptidase</keyword>
<feature type="compositionally biased region" description="Polar residues" evidence="7">
    <location>
        <begin position="55"/>
        <end position="65"/>
    </location>
</feature>
<keyword evidence="5" id="KW-0720">Serine protease</keyword>
<dbReference type="SUPFAM" id="SSF52317">
    <property type="entry name" value="Class I glutamine amidotransferase-like"/>
    <property type="match status" value="1"/>
</dbReference>
<dbReference type="CDD" id="cd07025">
    <property type="entry name" value="Peptidase_S66"/>
    <property type="match status" value="1"/>
</dbReference>
<dbReference type="GO" id="GO:0008236">
    <property type="term" value="F:serine-type peptidase activity"/>
    <property type="evidence" value="ECO:0007669"/>
    <property type="project" value="UniProtKB-KW"/>
</dbReference>
<proteinExistence type="inferred from homology"/>
<dbReference type="GO" id="GO:0006508">
    <property type="term" value="P:proteolysis"/>
    <property type="evidence" value="ECO:0007669"/>
    <property type="project" value="UniProtKB-KW"/>
</dbReference>
<evidence type="ECO:0000256" key="1">
    <source>
        <dbReference type="ARBA" id="ARBA00010233"/>
    </source>
</evidence>
<feature type="active site" description="Charge relay system" evidence="6">
    <location>
        <position position="355"/>
    </location>
</feature>
<dbReference type="EMBL" id="CADIJO010000009">
    <property type="protein sequence ID" value="CAB3706330.1"/>
    <property type="molecule type" value="Genomic_DNA"/>
</dbReference>
<keyword evidence="4 11" id="KW-0378">Hydrolase</keyword>
<evidence type="ECO:0000256" key="7">
    <source>
        <dbReference type="SAM" id="MobiDB-lite"/>
    </source>
</evidence>
<keyword evidence="3" id="KW-0645">Protease</keyword>
<dbReference type="AlphaFoldDB" id="A0A6S7A0M5"/>
<dbReference type="Pfam" id="PF02016">
    <property type="entry name" value="Peptidase_S66"/>
    <property type="match status" value="1"/>
</dbReference>
<dbReference type="InterPro" id="IPR040449">
    <property type="entry name" value="Peptidase_S66_N"/>
</dbReference>
<dbReference type="SUPFAM" id="SSF141986">
    <property type="entry name" value="LD-carboxypeptidase A C-terminal domain-like"/>
    <property type="match status" value="1"/>
</dbReference>
<reference evidence="11 12" key="1">
    <citation type="submission" date="2020-04" db="EMBL/GenBank/DDBJ databases">
        <authorList>
            <person name="De Canck E."/>
        </authorList>
    </citation>
    <scope>NUCLEOTIDE SEQUENCE [LARGE SCALE GENOMIC DNA]</scope>
    <source>
        <strain evidence="11 12">LMG 3458</strain>
    </source>
</reference>
<dbReference type="InterPro" id="IPR029062">
    <property type="entry name" value="Class_I_gatase-like"/>
</dbReference>
<feature type="chain" id="PRO_5028832585" evidence="8">
    <location>
        <begin position="35"/>
        <end position="385"/>
    </location>
</feature>
<feature type="domain" description="LD-carboxypeptidase C-terminal" evidence="10">
    <location>
        <begin position="252"/>
        <end position="370"/>
    </location>
</feature>
<keyword evidence="8" id="KW-0732">Signal</keyword>
<feature type="active site" description="Charge relay system" evidence="6">
    <location>
        <position position="283"/>
    </location>
</feature>
<evidence type="ECO:0000313" key="11">
    <source>
        <dbReference type="EMBL" id="CAB3706330.1"/>
    </source>
</evidence>
<dbReference type="Pfam" id="PF17676">
    <property type="entry name" value="Peptidase_S66C"/>
    <property type="match status" value="1"/>
</dbReference>
<feature type="signal peptide" evidence="8">
    <location>
        <begin position="1"/>
        <end position="34"/>
    </location>
</feature>
<evidence type="ECO:0000256" key="6">
    <source>
        <dbReference type="PIRSR" id="PIRSR028757-1"/>
    </source>
</evidence>
<gene>
    <name evidence="11" type="primary">ykfA</name>
    <name evidence="11" type="ORF">LMG3458_02948</name>
</gene>
<evidence type="ECO:0000256" key="8">
    <source>
        <dbReference type="SAM" id="SignalP"/>
    </source>
</evidence>
<dbReference type="InterPro" id="IPR027461">
    <property type="entry name" value="Carboxypeptidase_A_C_sf"/>
</dbReference>
<dbReference type="InterPro" id="IPR027478">
    <property type="entry name" value="LdcA_N"/>
</dbReference>
<evidence type="ECO:0000256" key="5">
    <source>
        <dbReference type="ARBA" id="ARBA00022825"/>
    </source>
</evidence>
<dbReference type="Gene3D" id="3.40.50.10740">
    <property type="entry name" value="Class I glutamine amidotransferase-like"/>
    <property type="match status" value="1"/>
</dbReference>
<dbReference type="PANTHER" id="PTHR30237:SF2">
    <property type="entry name" value="MUREIN TETRAPEPTIDE CARBOXYPEPTIDASE"/>
    <property type="match status" value="1"/>
</dbReference>
<evidence type="ECO:0000259" key="10">
    <source>
        <dbReference type="Pfam" id="PF17676"/>
    </source>
</evidence>
<accession>A0A6S7A0M5</accession>
<sequence>MPSSPGRSSPAFNPHRRSVLRAVGAMGLSSLALAGCATRSPNRGEGEQTAPGDLSGSQTGQSLSNAAPRRDAPVPALRPGGCVAIVAPASAADGAAFEAADWLQARGFEAQIMPAALTRSDAPFEYLAGDDAARLNDLHAAFADPAIGAVWCLQGGFGSWRIADKLDFGLLRKHPKPFIGYSDITALHLAIQRQAGFVTFHGPMLAQDLLAGKAEPTASHVLAMVGGQIGQGAWIDAPPESNPVVLAPGVATGRLVGGNLALIAATIGSRHEIATRDAILFIEDVNEALPRIDRLLSQLRAAGKFDRIKGVLVGNFTRLGLPGGDAAGQFQLFPLLQEQFQARGIPVLAAWPSGHGDPNLTLPLGALVTLDTQRRGLRLEQPVAV</sequence>
<dbReference type="InterPro" id="IPR040921">
    <property type="entry name" value="Peptidase_S66C"/>
</dbReference>
<feature type="active site" description="Nucleophile" evidence="6">
    <location>
        <position position="182"/>
    </location>
</feature>
<evidence type="ECO:0000256" key="2">
    <source>
        <dbReference type="ARBA" id="ARBA00022645"/>
    </source>
</evidence>
<dbReference type="Proteomes" id="UP000494111">
    <property type="component" value="Unassembled WGS sequence"/>
</dbReference>